<dbReference type="EMBL" id="SGXA01000002">
    <property type="protein sequence ID" value="RZS71276.1"/>
    <property type="molecule type" value="Genomic_DNA"/>
</dbReference>
<proteinExistence type="predicted"/>
<comment type="caution">
    <text evidence="2">The sequence shown here is derived from an EMBL/GenBank/DDBJ whole genome shotgun (WGS) entry which is preliminary data.</text>
</comment>
<name>A0A4Q7MRA8_9BACT</name>
<evidence type="ECO:0008006" key="4">
    <source>
        <dbReference type="Google" id="ProtNLM"/>
    </source>
</evidence>
<dbReference type="PROSITE" id="PS51257">
    <property type="entry name" value="PROKAR_LIPOPROTEIN"/>
    <property type="match status" value="1"/>
</dbReference>
<feature type="signal peptide" evidence="1">
    <location>
        <begin position="1"/>
        <end position="21"/>
    </location>
</feature>
<organism evidence="2 3">
    <name type="scientific">Pseudobacter ginsenosidimutans</name>
    <dbReference type="NCBI Taxonomy" id="661488"/>
    <lineage>
        <taxon>Bacteria</taxon>
        <taxon>Pseudomonadati</taxon>
        <taxon>Bacteroidota</taxon>
        <taxon>Chitinophagia</taxon>
        <taxon>Chitinophagales</taxon>
        <taxon>Chitinophagaceae</taxon>
        <taxon>Pseudobacter</taxon>
    </lineage>
</organism>
<protein>
    <recommendedName>
        <fullName evidence="4">Lipoprotein</fullName>
    </recommendedName>
</protein>
<gene>
    <name evidence="2" type="ORF">EV199_3178</name>
</gene>
<evidence type="ECO:0000313" key="3">
    <source>
        <dbReference type="Proteomes" id="UP000293874"/>
    </source>
</evidence>
<dbReference type="RefSeq" id="WP_262713800.1">
    <property type="nucleotide sequence ID" value="NZ_CP042431.1"/>
</dbReference>
<dbReference type="Proteomes" id="UP000293874">
    <property type="component" value="Unassembled WGS sequence"/>
</dbReference>
<evidence type="ECO:0000256" key="1">
    <source>
        <dbReference type="SAM" id="SignalP"/>
    </source>
</evidence>
<sequence length="40" mass="4465">MKKLQLLALLALVLFASSCNRYITTYEAANGKAKCGRYIK</sequence>
<dbReference type="AlphaFoldDB" id="A0A4Q7MRA8"/>
<reference evidence="2 3" key="1">
    <citation type="submission" date="2019-02" db="EMBL/GenBank/DDBJ databases">
        <title>Genomic Encyclopedia of Type Strains, Phase IV (KMG-IV): sequencing the most valuable type-strain genomes for metagenomic binning, comparative biology and taxonomic classification.</title>
        <authorList>
            <person name="Goeker M."/>
        </authorList>
    </citation>
    <scope>NUCLEOTIDE SEQUENCE [LARGE SCALE GENOMIC DNA]</scope>
    <source>
        <strain evidence="2 3">DSM 18116</strain>
    </source>
</reference>
<keyword evidence="1" id="KW-0732">Signal</keyword>
<accession>A0A4Q7MRA8</accession>
<evidence type="ECO:0000313" key="2">
    <source>
        <dbReference type="EMBL" id="RZS71276.1"/>
    </source>
</evidence>
<keyword evidence="3" id="KW-1185">Reference proteome</keyword>
<feature type="chain" id="PRO_5020536259" description="Lipoprotein" evidence="1">
    <location>
        <begin position="22"/>
        <end position="40"/>
    </location>
</feature>